<sequence length="260" mass="29858">MVFGCSPSENAARFIEPQVQYPIGDERVDEPDGGDTDKNTHITGSEQTESEDDDYNDPDLEKLTRKYNKETATVSIPSKRLKNESMKKDEGSSYRVFFSQEKDIPSTTVNSTIDMLKAIFSEATTISTPPHSILTSLPQLTPETEWKQLADDEKLKFLLDLDEYALIEDWISDEEEIEVEMEEAEQIHYETVEGVEISSKFIENDEAEVVNEITRDDWEKRRGYGGKQYHRHHLSHFLKPDMFQKENQPGDMLLGYSMGS</sequence>
<dbReference type="Proteomes" id="UP001056120">
    <property type="component" value="Linkage Group LG03"/>
</dbReference>
<evidence type="ECO:0000313" key="1">
    <source>
        <dbReference type="EMBL" id="KAI3821256.1"/>
    </source>
</evidence>
<accession>A0ACB9JM79</accession>
<protein>
    <submittedName>
        <fullName evidence="1">Uncharacterized protein</fullName>
    </submittedName>
</protein>
<evidence type="ECO:0000313" key="2">
    <source>
        <dbReference type="Proteomes" id="UP001056120"/>
    </source>
</evidence>
<reference evidence="1 2" key="2">
    <citation type="journal article" date="2022" name="Mol. Ecol. Resour.">
        <title>The genomes of chicory, endive, great burdock and yacon provide insights into Asteraceae paleo-polyploidization history and plant inulin production.</title>
        <authorList>
            <person name="Fan W."/>
            <person name="Wang S."/>
            <person name="Wang H."/>
            <person name="Wang A."/>
            <person name="Jiang F."/>
            <person name="Liu H."/>
            <person name="Zhao H."/>
            <person name="Xu D."/>
            <person name="Zhang Y."/>
        </authorList>
    </citation>
    <scope>NUCLEOTIDE SEQUENCE [LARGE SCALE GENOMIC DNA]</scope>
    <source>
        <strain evidence="2">cv. Yunnan</strain>
        <tissue evidence="1">Leaves</tissue>
    </source>
</reference>
<name>A0ACB9JM79_9ASTR</name>
<gene>
    <name evidence="1" type="ORF">L1987_08819</name>
</gene>
<reference evidence="2" key="1">
    <citation type="journal article" date="2022" name="Mol. Ecol. Resour.">
        <title>The genomes of chicory, endive, great burdock and yacon provide insights into Asteraceae palaeo-polyploidization history and plant inulin production.</title>
        <authorList>
            <person name="Fan W."/>
            <person name="Wang S."/>
            <person name="Wang H."/>
            <person name="Wang A."/>
            <person name="Jiang F."/>
            <person name="Liu H."/>
            <person name="Zhao H."/>
            <person name="Xu D."/>
            <person name="Zhang Y."/>
        </authorList>
    </citation>
    <scope>NUCLEOTIDE SEQUENCE [LARGE SCALE GENOMIC DNA]</scope>
    <source>
        <strain evidence="2">cv. Yunnan</strain>
    </source>
</reference>
<organism evidence="1 2">
    <name type="scientific">Smallanthus sonchifolius</name>
    <dbReference type="NCBI Taxonomy" id="185202"/>
    <lineage>
        <taxon>Eukaryota</taxon>
        <taxon>Viridiplantae</taxon>
        <taxon>Streptophyta</taxon>
        <taxon>Embryophyta</taxon>
        <taxon>Tracheophyta</taxon>
        <taxon>Spermatophyta</taxon>
        <taxon>Magnoliopsida</taxon>
        <taxon>eudicotyledons</taxon>
        <taxon>Gunneridae</taxon>
        <taxon>Pentapetalae</taxon>
        <taxon>asterids</taxon>
        <taxon>campanulids</taxon>
        <taxon>Asterales</taxon>
        <taxon>Asteraceae</taxon>
        <taxon>Asteroideae</taxon>
        <taxon>Heliantheae alliance</taxon>
        <taxon>Millerieae</taxon>
        <taxon>Smallanthus</taxon>
    </lineage>
</organism>
<proteinExistence type="predicted"/>
<keyword evidence="2" id="KW-1185">Reference proteome</keyword>
<comment type="caution">
    <text evidence="1">The sequence shown here is derived from an EMBL/GenBank/DDBJ whole genome shotgun (WGS) entry which is preliminary data.</text>
</comment>
<dbReference type="EMBL" id="CM042020">
    <property type="protein sequence ID" value="KAI3821256.1"/>
    <property type="molecule type" value="Genomic_DNA"/>
</dbReference>